<reference evidence="6 7" key="1">
    <citation type="submission" date="2019-03" db="EMBL/GenBank/DDBJ databases">
        <title>Deep-cultivation of Planctomycetes and their phenomic and genomic characterization uncovers novel biology.</title>
        <authorList>
            <person name="Wiegand S."/>
            <person name="Jogler M."/>
            <person name="Boedeker C."/>
            <person name="Pinto D."/>
            <person name="Vollmers J."/>
            <person name="Rivas-Marin E."/>
            <person name="Kohn T."/>
            <person name="Peeters S.H."/>
            <person name="Heuer A."/>
            <person name="Rast P."/>
            <person name="Oberbeckmann S."/>
            <person name="Bunk B."/>
            <person name="Jeske O."/>
            <person name="Meyerdierks A."/>
            <person name="Storesund J.E."/>
            <person name="Kallscheuer N."/>
            <person name="Luecker S."/>
            <person name="Lage O.M."/>
            <person name="Pohl T."/>
            <person name="Merkel B.J."/>
            <person name="Hornburger P."/>
            <person name="Mueller R.-W."/>
            <person name="Bruemmer F."/>
            <person name="Labrenz M."/>
            <person name="Spormann A.M."/>
            <person name="Op den Camp H."/>
            <person name="Overmann J."/>
            <person name="Amann R."/>
            <person name="Jetten M.S.M."/>
            <person name="Mascher T."/>
            <person name="Medema M.H."/>
            <person name="Devos D.P."/>
            <person name="Kaster A.-K."/>
            <person name="Ovreas L."/>
            <person name="Rohde M."/>
            <person name="Galperin M.Y."/>
            <person name="Jogler C."/>
        </authorList>
    </citation>
    <scope>NUCLEOTIDE SEQUENCE [LARGE SCALE GENOMIC DNA]</scope>
    <source>
        <strain evidence="6 7">Enr17</strain>
    </source>
</reference>
<dbReference type="InterPro" id="IPR001656">
    <property type="entry name" value="PsdUridine_synth_TruD"/>
</dbReference>
<dbReference type="OrthoDB" id="1550679at2"/>
<dbReference type="GO" id="GO:0031119">
    <property type="term" value="P:tRNA pseudouridine synthesis"/>
    <property type="evidence" value="ECO:0007669"/>
    <property type="project" value="UniProtKB-UniRule"/>
</dbReference>
<dbReference type="InterPro" id="IPR042214">
    <property type="entry name" value="TruD_catalytic"/>
</dbReference>
<organism evidence="6 7">
    <name type="scientific">Gimesia fumaroli</name>
    <dbReference type="NCBI Taxonomy" id="2527976"/>
    <lineage>
        <taxon>Bacteria</taxon>
        <taxon>Pseudomonadati</taxon>
        <taxon>Planctomycetota</taxon>
        <taxon>Planctomycetia</taxon>
        <taxon>Planctomycetales</taxon>
        <taxon>Planctomycetaceae</taxon>
        <taxon>Gimesia</taxon>
    </lineage>
</organism>
<evidence type="ECO:0000259" key="5">
    <source>
        <dbReference type="PROSITE" id="PS50984"/>
    </source>
</evidence>
<dbReference type="Gene3D" id="3.30.2340.10">
    <property type="entry name" value="TruD, insertion domain"/>
    <property type="match status" value="1"/>
</dbReference>
<dbReference type="KEGG" id="gfm:Enr17x_00060"/>
<accession>A0A518I4J9</accession>
<dbReference type="EC" id="5.4.99.27" evidence="4"/>
<comment type="function">
    <text evidence="4">Responsible for synthesis of pseudouridine from uracil-13 in transfer RNAs.</text>
</comment>
<dbReference type="InterPro" id="IPR020103">
    <property type="entry name" value="PsdUridine_synth_cat_dom_sf"/>
</dbReference>
<dbReference type="InterPro" id="IPR043165">
    <property type="entry name" value="TruD_insert_sf"/>
</dbReference>
<comment type="catalytic activity">
    <reaction evidence="4">
        <text>uridine(13) in tRNA = pseudouridine(13) in tRNA</text>
        <dbReference type="Rhea" id="RHEA:42540"/>
        <dbReference type="Rhea" id="RHEA-COMP:10105"/>
        <dbReference type="Rhea" id="RHEA-COMP:10106"/>
        <dbReference type="ChEBI" id="CHEBI:65314"/>
        <dbReference type="ChEBI" id="CHEBI:65315"/>
        <dbReference type="EC" id="5.4.99.27"/>
    </reaction>
</comment>
<gene>
    <name evidence="4 6" type="primary">truD</name>
    <name evidence="6" type="ORF">Enr17x_00060</name>
</gene>
<dbReference type="AlphaFoldDB" id="A0A518I4J9"/>
<evidence type="ECO:0000256" key="2">
    <source>
        <dbReference type="ARBA" id="ARBA00022694"/>
    </source>
</evidence>
<dbReference type="SUPFAM" id="SSF55120">
    <property type="entry name" value="Pseudouridine synthase"/>
    <property type="match status" value="1"/>
</dbReference>
<feature type="domain" description="TRUD" evidence="5">
    <location>
        <begin position="158"/>
        <end position="310"/>
    </location>
</feature>
<dbReference type="EMBL" id="CP037452">
    <property type="protein sequence ID" value="QDV47997.1"/>
    <property type="molecule type" value="Genomic_DNA"/>
</dbReference>
<dbReference type="PANTHER" id="PTHR47811:SF1">
    <property type="entry name" value="TRNA PSEUDOURIDINE SYNTHASE D"/>
    <property type="match status" value="1"/>
</dbReference>
<proteinExistence type="inferred from homology"/>
<evidence type="ECO:0000256" key="1">
    <source>
        <dbReference type="ARBA" id="ARBA00007953"/>
    </source>
</evidence>
<dbReference type="Gene3D" id="3.30.2350.20">
    <property type="entry name" value="TruD, catalytic domain"/>
    <property type="match status" value="1"/>
</dbReference>
<dbReference type="GO" id="GO:0160150">
    <property type="term" value="F:tRNA pseudouridine(13) synthase activity"/>
    <property type="evidence" value="ECO:0007669"/>
    <property type="project" value="UniProtKB-EC"/>
</dbReference>
<dbReference type="RefSeq" id="WP_145305214.1">
    <property type="nucleotide sequence ID" value="NZ_CP037452.1"/>
</dbReference>
<dbReference type="HAMAP" id="MF_01082">
    <property type="entry name" value="TruD"/>
    <property type="match status" value="1"/>
</dbReference>
<keyword evidence="7" id="KW-1185">Reference proteome</keyword>
<keyword evidence="2 4" id="KW-0819">tRNA processing</keyword>
<evidence type="ECO:0000256" key="3">
    <source>
        <dbReference type="ARBA" id="ARBA00023235"/>
    </source>
</evidence>
<evidence type="ECO:0000313" key="7">
    <source>
        <dbReference type="Proteomes" id="UP000318313"/>
    </source>
</evidence>
<dbReference type="GO" id="GO:0003723">
    <property type="term" value="F:RNA binding"/>
    <property type="evidence" value="ECO:0007669"/>
    <property type="project" value="InterPro"/>
</dbReference>
<evidence type="ECO:0000313" key="6">
    <source>
        <dbReference type="EMBL" id="QDV47997.1"/>
    </source>
</evidence>
<dbReference type="InterPro" id="IPR020119">
    <property type="entry name" value="PsdUridine_synth_TruD_CS"/>
</dbReference>
<dbReference type="Pfam" id="PF01142">
    <property type="entry name" value="TruD"/>
    <property type="match status" value="2"/>
</dbReference>
<sequence>MPDPEQSFLPYLTEDLPGIGGVLKTTIEDFVVEEIPVYAPTGEGDHLFLWVEKRDVSAQFLVKILSQLLRLNPRDIGVAGLKDRRAVTRQFVSVPADCEPLLADFSFDGIKILESTRHERKLKTGHLRGNRFSILIRDTAENAFQKASAIQEKIAQFGFPNYYGTQRMGRDNETLVMGLKLLKDERVSSKYFRNKSLKRLALSAAQSSLFNRVLSERVSDQSLHTVQLGDVMQVCETGGIFVVEDVAREQERFDHRETVITGPIFGPKMKPPTDTVLEQEQRVLSEFELEMSHFSRFKKLTPGARRPFLIWPDQFRIEQTETGILFEFTLPSGVYATMLLREFMKNESAVQTAGNVE</sequence>
<dbReference type="PROSITE" id="PS50984">
    <property type="entry name" value="TRUD"/>
    <property type="match status" value="1"/>
</dbReference>
<dbReference type="PROSITE" id="PS01268">
    <property type="entry name" value="UPF0024"/>
    <property type="match status" value="1"/>
</dbReference>
<dbReference type="GO" id="GO:0005829">
    <property type="term" value="C:cytosol"/>
    <property type="evidence" value="ECO:0007669"/>
    <property type="project" value="TreeGrafter"/>
</dbReference>
<feature type="active site" description="Nucleophile" evidence="4">
    <location>
        <position position="83"/>
    </location>
</feature>
<protein>
    <recommendedName>
        <fullName evidence="4">tRNA pseudouridine synthase D</fullName>
        <ecNumber evidence="4">5.4.99.27</ecNumber>
    </recommendedName>
    <alternativeName>
        <fullName evidence="4">tRNA pseudouridine(13) synthase</fullName>
    </alternativeName>
    <alternativeName>
        <fullName evidence="4">tRNA pseudouridylate synthase D</fullName>
    </alternativeName>
    <alternativeName>
        <fullName evidence="4">tRNA-uridine isomerase D</fullName>
    </alternativeName>
</protein>
<dbReference type="Proteomes" id="UP000318313">
    <property type="component" value="Chromosome"/>
</dbReference>
<evidence type="ECO:0000256" key="4">
    <source>
        <dbReference type="HAMAP-Rule" id="MF_01082"/>
    </source>
</evidence>
<keyword evidence="3 4" id="KW-0413">Isomerase</keyword>
<name>A0A518I4J9_9PLAN</name>
<dbReference type="InterPro" id="IPR011760">
    <property type="entry name" value="PsdUridine_synth_TruD_insert"/>
</dbReference>
<dbReference type="PANTHER" id="PTHR47811">
    <property type="entry name" value="TRNA PSEUDOURIDINE SYNTHASE D"/>
    <property type="match status" value="1"/>
</dbReference>
<comment type="similarity">
    <text evidence="1 4">Belongs to the pseudouridine synthase TruD family.</text>
</comment>
<dbReference type="InterPro" id="IPR050170">
    <property type="entry name" value="TruD_pseudoU_synthase"/>
</dbReference>